<proteinExistence type="predicted"/>
<dbReference type="Proteomes" id="UP000009071">
    <property type="component" value="Chromosome"/>
</dbReference>
<dbReference type="eggNOG" id="COG2165">
    <property type="taxonomic scope" value="Bacteria"/>
</dbReference>
<dbReference type="AlphaFoldDB" id="C4XJ08"/>
<keyword evidence="5 6" id="KW-0472">Membrane</keyword>
<evidence type="ECO:0000313" key="7">
    <source>
        <dbReference type="EMBL" id="BAH74172.1"/>
    </source>
</evidence>
<dbReference type="GO" id="GO:0015627">
    <property type="term" value="C:type II protein secretion system complex"/>
    <property type="evidence" value="ECO:0007669"/>
    <property type="project" value="InterPro"/>
</dbReference>
<evidence type="ECO:0000256" key="2">
    <source>
        <dbReference type="ARBA" id="ARBA00022481"/>
    </source>
</evidence>
<dbReference type="HOGENOM" id="CLU_1552844_0_0_7"/>
<gene>
    <name evidence="7" type="ordered locus">DMR_06810</name>
</gene>
<evidence type="ECO:0008006" key="9">
    <source>
        <dbReference type="Google" id="ProtNLM"/>
    </source>
</evidence>
<dbReference type="OrthoDB" id="5472281at2"/>
<dbReference type="InterPro" id="IPR012902">
    <property type="entry name" value="N_methyl_site"/>
</dbReference>
<name>C4XJ08_SOLM1</name>
<evidence type="ECO:0000256" key="6">
    <source>
        <dbReference type="SAM" id="Phobius"/>
    </source>
</evidence>
<keyword evidence="4 6" id="KW-1133">Transmembrane helix</keyword>
<dbReference type="Pfam" id="PF07963">
    <property type="entry name" value="N_methyl"/>
    <property type="match status" value="1"/>
</dbReference>
<protein>
    <recommendedName>
        <fullName evidence="9">Prepilin-type N-terminal cleavage/methylation domain-containing protein</fullName>
    </recommendedName>
</protein>
<feature type="transmembrane region" description="Helical" evidence="6">
    <location>
        <begin position="21"/>
        <end position="43"/>
    </location>
</feature>
<dbReference type="Gene3D" id="3.30.700.10">
    <property type="entry name" value="Glycoprotein, Type 4 Pilin"/>
    <property type="match status" value="1"/>
</dbReference>
<evidence type="ECO:0000256" key="3">
    <source>
        <dbReference type="ARBA" id="ARBA00022692"/>
    </source>
</evidence>
<dbReference type="SUPFAM" id="SSF54523">
    <property type="entry name" value="Pili subunits"/>
    <property type="match status" value="1"/>
</dbReference>
<dbReference type="PROSITE" id="PS00409">
    <property type="entry name" value="PROKAR_NTER_METHYL"/>
    <property type="match status" value="1"/>
</dbReference>
<dbReference type="InterPro" id="IPR002416">
    <property type="entry name" value="T2SS_protein-GspH"/>
</dbReference>
<dbReference type="RefSeq" id="WP_012750247.1">
    <property type="nucleotide sequence ID" value="NC_012796.1"/>
</dbReference>
<evidence type="ECO:0000256" key="5">
    <source>
        <dbReference type="ARBA" id="ARBA00023136"/>
    </source>
</evidence>
<dbReference type="InterPro" id="IPR045584">
    <property type="entry name" value="Pilin-like"/>
</dbReference>
<dbReference type="GO" id="GO:0015628">
    <property type="term" value="P:protein secretion by the type II secretion system"/>
    <property type="evidence" value="ECO:0007669"/>
    <property type="project" value="InterPro"/>
</dbReference>
<dbReference type="EMBL" id="AP010904">
    <property type="protein sequence ID" value="BAH74172.1"/>
    <property type="molecule type" value="Genomic_DNA"/>
</dbReference>
<dbReference type="NCBIfam" id="TIGR02532">
    <property type="entry name" value="IV_pilin_GFxxxE"/>
    <property type="match status" value="1"/>
</dbReference>
<evidence type="ECO:0000256" key="1">
    <source>
        <dbReference type="ARBA" id="ARBA00004167"/>
    </source>
</evidence>
<dbReference type="KEGG" id="dma:DMR_06810"/>
<comment type="subcellular location">
    <subcellularLocation>
        <location evidence="1">Membrane</location>
        <topology evidence="1">Single-pass membrane protein</topology>
    </subcellularLocation>
</comment>
<sequence length="191" mass="19977">MICQSVGLKRPARRSRSANQRGFTLIEIIVVLLLLGILSAVAISKYSTNNITAATEADVFKASLRYAQQRAMGDISTWGLSIAADGLSYSLFTNNPDLKTNPILPGVGANTRVLASGVTMSVSNAVSNGGKSEIIFDYRGRLAASGGSNTSAGTEYLKTAPLAVLGTNVTVTFTGDTGKSMTIYAKTGFAQ</sequence>
<accession>C4XJ08</accession>
<evidence type="ECO:0000313" key="8">
    <source>
        <dbReference type="Proteomes" id="UP000009071"/>
    </source>
</evidence>
<organism evidence="7 8">
    <name type="scientific">Solidesulfovibrio magneticus (strain ATCC 700980 / DSM 13731 / RS-1)</name>
    <name type="common">Desulfovibrio magneticus</name>
    <dbReference type="NCBI Taxonomy" id="573370"/>
    <lineage>
        <taxon>Bacteria</taxon>
        <taxon>Pseudomonadati</taxon>
        <taxon>Thermodesulfobacteriota</taxon>
        <taxon>Desulfovibrionia</taxon>
        <taxon>Desulfovibrionales</taxon>
        <taxon>Desulfovibrionaceae</taxon>
        <taxon>Solidesulfovibrio</taxon>
    </lineage>
</organism>
<evidence type="ECO:0000256" key="4">
    <source>
        <dbReference type="ARBA" id="ARBA00022989"/>
    </source>
</evidence>
<keyword evidence="3 6" id="KW-0812">Transmembrane</keyword>
<dbReference type="GO" id="GO:0016020">
    <property type="term" value="C:membrane"/>
    <property type="evidence" value="ECO:0007669"/>
    <property type="project" value="UniProtKB-SubCell"/>
</dbReference>
<dbReference type="PRINTS" id="PR00885">
    <property type="entry name" value="BCTERIALGSPH"/>
</dbReference>
<dbReference type="STRING" id="573370.DMR_06810"/>
<reference evidence="7 8" key="1">
    <citation type="journal article" date="2009" name="Genome Res.">
        <title>Whole genome sequence of Desulfovibrio magneticus strain RS-1 revealed common gene clusters in magnetotactic bacteria.</title>
        <authorList>
            <person name="Nakazawa H."/>
            <person name="Arakaki A."/>
            <person name="Narita-Yamada S."/>
            <person name="Yashiro I."/>
            <person name="Jinno K."/>
            <person name="Aoki N."/>
            <person name="Tsuruyama A."/>
            <person name="Okamura Y."/>
            <person name="Tanikawa S."/>
            <person name="Fujita N."/>
            <person name="Takeyama H."/>
            <person name="Matsunaga T."/>
        </authorList>
    </citation>
    <scope>NUCLEOTIDE SEQUENCE [LARGE SCALE GENOMIC DNA]</scope>
    <source>
        <strain evidence="8">ATCC 700980 / DSM 13731 / RS-1</strain>
    </source>
</reference>
<keyword evidence="2" id="KW-0488">Methylation</keyword>
<keyword evidence="8" id="KW-1185">Reference proteome</keyword>